<keyword evidence="2" id="KW-1185">Reference proteome</keyword>
<dbReference type="EMBL" id="BSXG01000116">
    <property type="protein sequence ID" value="GME44868.1"/>
    <property type="molecule type" value="Genomic_DNA"/>
</dbReference>
<comment type="caution">
    <text evidence="1">The sequence shown here is derived from an EMBL/GenBank/DDBJ whole genome shotgun (WGS) entry which is preliminary data.</text>
</comment>
<accession>A0ACB5SK18</accession>
<protein>
    <submittedName>
        <fullName evidence="1">Uncharacterized protein</fullName>
    </submittedName>
</protein>
<dbReference type="Proteomes" id="UP001165186">
    <property type="component" value="Unassembled WGS sequence"/>
</dbReference>
<proteinExistence type="predicted"/>
<gene>
    <name evidence="1" type="primary">g6596</name>
    <name evidence="1" type="ORF">NpPPO83_00006596</name>
</gene>
<evidence type="ECO:0000313" key="1">
    <source>
        <dbReference type="EMBL" id="GME44868.1"/>
    </source>
</evidence>
<name>A0ACB5SK18_9PEZI</name>
<sequence length="254" mass="27330">MPLEKYLLVIATASLSAAQAGLDSGPLQIATFQLDCAQSAGTCNNACFHVRCRGLQNMLPLTYDANVLNRPQRRAGSGCSLGPCKNIPELAGSGDSCDDFPFASVQQGGVGATMRCVPFSENSNQGDQLGAFREGIQHGQQFDISLINFQNSPFCLETTDCQNDGYEFIQQDGIFYYASSVSQQSQNQQPQGLNARDTSDDLSASTDNYFFRRYLGVDGVKRLHLPAHPGKSLVGRNVIAADGSEIAIVDEVVS</sequence>
<evidence type="ECO:0000313" key="2">
    <source>
        <dbReference type="Proteomes" id="UP001165186"/>
    </source>
</evidence>
<organism evidence="1 2">
    <name type="scientific">Neofusicoccum parvum</name>
    <dbReference type="NCBI Taxonomy" id="310453"/>
    <lineage>
        <taxon>Eukaryota</taxon>
        <taxon>Fungi</taxon>
        <taxon>Dikarya</taxon>
        <taxon>Ascomycota</taxon>
        <taxon>Pezizomycotina</taxon>
        <taxon>Dothideomycetes</taxon>
        <taxon>Dothideomycetes incertae sedis</taxon>
        <taxon>Botryosphaeriales</taxon>
        <taxon>Botryosphaeriaceae</taxon>
        <taxon>Neofusicoccum</taxon>
    </lineage>
</organism>
<reference evidence="1" key="1">
    <citation type="submission" date="2024-09" db="EMBL/GenBank/DDBJ databases">
        <title>Draft Genome Sequences of Neofusicoccum parvum.</title>
        <authorList>
            <person name="Ashida A."/>
            <person name="Camagna M."/>
            <person name="Tanaka A."/>
            <person name="Takemoto D."/>
        </authorList>
    </citation>
    <scope>NUCLEOTIDE SEQUENCE</scope>
    <source>
        <strain evidence="1">PPO83</strain>
    </source>
</reference>